<keyword evidence="2" id="KW-1133">Transmembrane helix</keyword>
<gene>
    <name evidence="3" type="ORF">UX06_C0012G0016</name>
</gene>
<dbReference type="Proteomes" id="UP000034696">
    <property type="component" value="Unassembled WGS sequence"/>
</dbReference>
<accession>A0A0G1M8S5</accession>
<keyword evidence="2" id="KW-0812">Transmembrane</keyword>
<evidence type="ECO:0000256" key="1">
    <source>
        <dbReference type="SAM" id="MobiDB-lite"/>
    </source>
</evidence>
<protein>
    <recommendedName>
        <fullName evidence="5">Baseplate protein J-like domain-containing protein</fullName>
    </recommendedName>
</protein>
<name>A0A0G1M8S5_9BACT</name>
<sequence length="428" mass="46866">MEIRNNPMERNPSSGRPLMRDIAPKSSRLRLPKKTATISIKKKEAAKETQSNKFKTVVLCGAIIFLAMILIFVKSLAEVRVSVTPRQFVSDVDLNLEASSNSTAPISLEIVSSEDTVELDGTIDKVSAGTEKAQGQIVIFNAYSTESQILVASTRFEAPGGKIYRIRNRITIPGGRMEKGKLIPGQIEVNVYADAAGADYNIGLSDFTIPGFKGTPKFDKIYARSKTEMSGGSSGGAKIVTQEIVNNLLAQAQENFHGSVKNKIQKDLPASVYIPESGIDVKVTLLSADPKVNSVADNVRIKAKASAEVAVLKRSDIAKALSAKYLDLKSGENVQISNLDDLSFQVLNKNFAEKKITFKVTGQAHFVWLFDEVALKKDLAGASRQARQDVFKNYSAIDRAEIKFTPSWLKFFPSDPDKIKLDYPGIKD</sequence>
<comment type="caution">
    <text evidence="3">The sequence shown here is derived from an EMBL/GenBank/DDBJ whole genome shotgun (WGS) entry which is preliminary data.</text>
</comment>
<evidence type="ECO:0008006" key="5">
    <source>
        <dbReference type="Google" id="ProtNLM"/>
    </source>
</evidence>
<dbReference type="EMBL" id="LCKT01000012">
    <property type="protein sequence ID" value="KKU04661.1"/>
    <property type="molecule type" value="Genomic_DNA"/>
</dbReference>
<reference evidence="3 4" key="1">
    <citation type="journal article" date="2015" name="Nature">
        <title>rRNA introns, odd ribosomes, and small enigmatic genomes across a large radiation of phyla.</title>
        <authorList>
            <person name="Brown C.T."/>
            <person name="Hug L.A."/>
            <person name="Thomas B.C."/>
            <person name="Sharon I."/>
            <person name="Castelle C.J."/>
            <person name="Singh A."/>
            <person name="Wilkins M.J."/>
            <person name="Williams K.H."/>
            <person name="Banfield J.F."/>
        </authorList>
    </citation>
    <scope>NUCLEOTIDE SEQUENCE [LARGE SCALE GENOMIC DNA]</scope>
</reference>
<organism evidence="3 4">
    <name type="scientific">Candidatus Giovannonibacteria bacterium GW2011_GWA2_45_21</name>
    <dbReference type="NCBI Taxonomy" id="1618649"/>
    <lineage>
        <taxon>Bacteria</taxon>
        <taxon>Candidatus Giovannoniibacteriota</taxon>
    </lineage>
</organism>
<feature type="transmembrane region" description="Helical" evidence="2">
    <location>
        <begin position="57"/>
        <end position="77"/>
    </location>
</feature>
<evidence type="ECO:0000313" key="3">
    <source>
        <dbReference type="EMBL" id="KKU04661.1"/>
    </source>
</evidence>
<feature type="region of interest" description="Disordered" evidence="1">
    <location>
        <begin position="1"/>
        <end position="20"/>
    </location>
</feature>
<evidence type="ECO:0000256" key="2">
    <source>
        <dbReference type="SAM" id="Phobius"/>
    </source>
</evidence>
<keyword evidence="2" id="KW-0472">Membrane</keyword>
<dbReference type="AlphaFoldDB" id="A0A0G1M8S5"/>
<evidence type="ECO:0000313" key="4">
    <source>
        <dbReference type="Proteomes" id="UP000034696"/>
    </source>
</evidence>
<proteinExistence type="predicted"/>